<name>A0ABY3YTK0_STRRM</name>
<keyword evidence="2" id="KW-0472">Membrane</keyword>
<evidence type="ECO:0000256" key="1">
    <source>
        <dbReference type="SAM" id="MobiDB-lite"/>
    </source>
</evidence>
<reference evidence="3 4" key="1">
    <citation type="submission" date="2022-03" db="EMBL/GenBank/DDBJ databases">
        <title>Complete genome of Streptomyces rimosus ssp. rimosus R7 (=ATCC 10970).</title>
        <authorList>
            <person name="Beganovic S."/>
            <person name="Ruckert C."/>
            <person name="Busche T."/>
            <person name="Kalinowski J."/>
            <person name="Wittmann C."/>
        </authorList>
    </citation>
    <scope>NUCLEOTIDE SEQUENCE [LARGE SCALE GENOMIC DNA]</scope>
    <source>
        <strain evidence="3 4">R7</strain>
    </source>
</reference>
<sequence length="288" mass="31035">MTRLPGDRRHRTFFLTAVRHTLIEHLRNKFAMMLIAAFVPLWTALAFWSVPGTPTRFRLRATGGLLAPHGNELTEITGALNAVTLILGFMMFSASFTSGHFDRRLVLAGYPRVHLVLAKLTALTLASAVVAAYATLLTCTFWSPRQPLLLAAALFGAGVTYGALGVAFGSLLHREVEGMFAISMTSVIDLALQNPLYSSSSDGSIVALLPSYGAMQAATAAGFSTTALPSYLAIQTGWFTAAALVGLFAFHHRTRTTLNHSRRCTTVPPPRSETAPQSDKCEGSDYKS</sequence>
<dbReference type="Proteomes" id="UP000829494">
    <property type="component" value="Chromosome"/>
</dbReference>
<feature type="transmembrane region" description="Helical" evidence="2">
    <location>
        <begin position="30"/>
        <end position="50"/>
    </location>
</feature>
<keyword evidence="2" id="KW-1133">Transmembrane helix</keyword>
<evidence type="ECO:0000256" key="2">
    <source>
        <dbReference type="SAM" id="Phobius"/>
    </source>
</evidence>
<evidence type="ECO:0008006" key="5">
    <source>
        <dbReference type="Google" id="ProtNLM"/>
    </source>
</evidence>
<organism evidence="3 4">
    <name type="scientific">Streptomyces rimosus subsp. rimosus</name>
    <dbReference type="NCBI Taxonomy" id="132474"/>
    <lineage>
        <taxon>Bacteria</taxon>
        <taxon>Bacillati</taxon>
        <taxon>Actinomycetota</taxon>
        <taxon>Actinomycetes</taxon>
        <taxon>Kitasatosporales</taxon>
        <taxon>Streptomycetaceae</taxon>
        <taxon>Streptomyces</taxon>
    </lineage>
</organism>
<feature type="transmembrane region" description="Helical" evidence="2">
    <location>
        <begin position="231"/>
        <end position="250"/>
    </location>
</feature>
<feature type="compositionally biased region" description="Basic and acidic residues" evidence="1">
    <location>
        <begin position="279"/>
        <end position="288"/>
    </location>
</feature>
<dbReference type="EMBL" id="CP094298">
    <property type="protein sequence ID" value="UNZ01273.1"/>
    <property type="molecule type" value="Genomic_DNA"/>
</dbReference>
<gene>
    <name evidence="3" type="ORF">SRIMR7_03895</name>
</gene>
<dbReference type="RefSeq" id="WP_003980817.1">
    <property type="nucleotide sequence ID" value="NZ_CP043497.1"/>
</dbReference>
<feature type="transmembrane region" description="Helical" evidence="2">
    <location>
        <begin position="116"/>
        <end position="136"/>
    </location>
</feature>
<protein>
    <recommendedName>
        <fullName evidence="5">ABC transporter permease</fullName>
    </recommendedName>
</protein>
<feature type="region of interest" description="Disordered" evidence="1">
    <location>
        <begin position="259"/>
        <end position="288"/>
    </location>
</feature>
<evidence type="ECO:0000313" key="4">
    <source>
        <dbReference type="Proteomes" id="UP000829494"/>
    </source>
</evidence>
<evidence type="ECO:0000313" key="3">
    <source>
        <dbReference type="EMBL" id="UNZ01273.1"/>
    </source>
</evidence>
<proteinExistence type="predicted"/>
<keyword evidence="2" id="KW-0812">Transmembrane</keyword>
<feature type="transmembrane region" description="Helical" evidence="2">
    <location>
        <begin position="76"/>
        <end position="96"/>
    </location>
</feature>
<dbReference type="GeneID" id="66859653"/>
<keyword evidence="4" id="KW-1185">Reference proteome</keyword>
<feature type="transmembrane region" description="Helical" evidence="2">
    <location>
        <begin position="148"/>
        <end position="172"/>
    </location>
</feature>
<accession>A0ABY3YTK0</accession>